<evidence type="ECO:0000256" key="2">
    <source>
        <dbReference type="ARBA" id="ARBA00022676"/>
    </source>
</evidence>
<evidence type="ECO:0000256" key="1">
    <source>
        <dbReference type="ARBA" id="ARBA00004141"/>
    </source>
</evidence>
<dbReference type="SUPFAM" id="SSF53448">
    <property type="entry name" value="Nucleotide-diphospho-sugar transferases"/>
    <property type="match status" value="1"/>
</dbReference>
<dbReference type="AlphaFoldDB" id="A0A151CDC3"/>
<keyword evidence="4 7" id="KW-0812">Transmembrane</keyword>
<dbReference type="PANTHER" id="PTHR48090:SF1">
    <property type="entry name" value="PROPHAGE BACTOPRENOL GLUCOSYL TRANSFERASE HOMOLOG"/>
    <property type="match status" value="1"/>
</dbReference>
<sequence length="312" mass="35787">MKLGIVIPCYNEEEGLAETSRRLQQLLDEMIAAGEIDKESFVCYVDDGSKDNTWQLIELFQKESSLFRGIKLSRNFGHQNALIAGLMQLKDQADALVSMDADLQDDISIVREFVKKYKEGYDVVYGVREDRSKDTGFKRRTAEFFYRFQHFMGIETVHNHADYRLLSHKALDALAQFKEVDLFLRGIVPLLGFRSCSVHYTRAERFAGETKYPLKKMILFALDGIASFSIMPLRLITIVGFILFVVSLLAIVWIALEKLFFDNTVQGWASTMISIYLIGGIQIMSLGIIGEYVGRNFQQSKERPRYIIDKEI</sequence>
<protein>
    <submittedName>
        <fullName evidence="9">Glycosyltransferase</fullName>
    </submittedName>
</protein>
<dbReference type="Proteomes" id="UP000075359">
    <property type="component" value="Unassembled WGS sequence"/>
</dbReference>
<dbReference type="Pfam" id="PF00535">
    <property type="entry name" value="Glycos_transf_2"/>
    <property type="match status" value="1"/>
</dbReference>
<evidence type="ECO:0000259" key="8">
    <source>
        <dbReference type="Pfam" id="PF00535"/>
    </source>
</evidence>
<dbReference type="RefSeq" id="WP_067332579.1">
    <property type="nucleotide sequence ID" value="NZ_LNKT01000072.1"/>
</dbReference>
<keyword evidence="2" id="KW-0328">Glycosyltransferase</keyword>
<reference evidence="9 10" key="1">
    <citation type="submission" date="2015-11" db="EMBL/GenBank/DDBJ databases">
        <title>Draft genome of Sulfurovum riftiae 1812E, a member of the Epsilonproteobacteria isolated from the tube of the deep-sea hydrothermal vent tubewom Riftia pachyptila.</title>
        <authorList>
            <person name="Vetriani C."/>
            <person name="Giovannelli D."/>
        </authorList>
    </citation>
    <scope>NUCLEOTIDE SEQUENCE [LARGE SCALE GENOMIC DNA]</scope>
    <source>
        <strain evidence="9 10">1812E</strain>
    </source>
</reference>
<comment type="subcellular location">
    <subcellularLocation>
        <location evidence="1">Membrane</location>
        <topology evidence="1">Multi-pass membrane protein</topology>
    </subcellularLocation>
</comment>
<evidence type="ECO:0000256" key="7">
    <source>
        <dbReference type="SAM" id="Phobius"/>
    </source>
</evidence>
<evidence type="ECO:0000256" key="5">
    <source>
        <dbReference type="ARBA" id="ARBA00022989"/>
    </source>
</evidence>
<dbReference type="InterPro" id="IPR050256">
    <property type="entry name" value="Glycosyltransferase_2"/>
</dbReference>
<dbReference type="InterPro" id="IPR001173">
    <property type="entry name" value="Glyco_trans_2-like"/>
</dbReference>
<dbReference type="OrthoDB" id="9802649at2"/>
<evidence type="ECO:0000313" key="10">
    <source>
        <dbReference type="Proteomes" id="UP000075359"/>
    </source>
</evidence>
<dbReference type="GO" id="GO:0005886">
    <property type="term" value="C:plasma membrane"/>
    <property type="evidence" value="ECO:0007669"/>
    <property type="project" value="TreeGrafter"/>
</dbReference>
<keyword evidence="10" id="KW-1185">Reference proteome</keyword>
<proteinExistence type="predicted"/>
<feature type="transmembrane region" description="Helical" evidence="7">
    <location>
        <begin position="235"/>
        <end position="256"/>
    </location>
</feature>
<organism evidence="9 10">
    <name type="scientific">Sulfurovum riftiae</name>
    <dbReference type="NCBI Taxonomy" id="1630136"/>
    <lineage>
        <taxon>Bacteria</taxon>
        <taxon>Pseudomonadati</taxon>
        <taxon>Campylobacterota</taxon>
        <taxon>Epsilonproteobacteria</taxon>
        <taxon>Campylobacterales</taxon>
        <taxon>Sulfurovaceae</taxon>
        <taxon>Sulfurovum</taxon>
    </lineage>
</organism>
<keyword evidence="5 7" id="KW-1133">Transmembrane helix</keyword>
<keyword evidence="6 7" id="KW-0472">Membrane</keyword>
<dbReference type="EMBL" id="LNKT01000072">
    <property type="protein sequence ID" value="KYJ85469.1"/>
    <property type="molecule type" value="Genomic_DNA"/>
</dbReference>
<dbReference type="STRING" id="1630136.AS592_03915"/>
<evidence type="ECO:0000313" key="9">
    <source>
        <dbReference type="EMBL" id="KYJ85469.1"/>
    </source>
</evidence>
<dbReference type="InterPro" id="IPR029044">
    <property type="entry name" value="Nucleotide-diphossugar_trans"/>
</dbReference>
<name>A0A151CDC3_9BACT</name>
<feature type="transmembrane region" description="Helical" evidence="7">
    <location>
        <begin position="268"/>
        <end position="293"/>
    </location>
</feature>
<evidence type="ECO:0000256" key="4">
    <source>
        <dbReference type="ARBA" id="ARBA00022692"/>
    </source>
</evidence>
<dbReference type="PANTHER" id="PTHR48090">
    <property type="entry name" value="UNDECAPRENYL-PHOSPHATE 4-DEOXY-4-FORMAMIDO-L-ARABINOSE TRANSFERASE-RELATED"/>
    <property type="match status" value="1"/>
</dbReference>
<gene>
    <name evidence="9" type="ORF">AS592_03915</name>
</gene>
<evidence type="ECO:0000256" key="3">
    <source>
        <dbReference type="ARBA" id="ARBA00022679"/>
    </source>
</evidence>
<keyword evidence="3 9" id="KW-0808">Transferase</keyword>
<feature type="domain" description="Glycosyltransferase 2-like" evidence="8">
    <location>
        <begin position="5"/>
        <end position="173"/>
    </location>
</feature>
<dbReference type="GO" id="GO:0016757">
    <property type="term" value="F:glycosyltransferase activity"/>
    <property type="evidence" value="ECO:0007669"/>
    <property type="project" value="UniProtKB-KW"/>
</dbReference>
<dbReference type="Gene3D" id="3.90.550.10">
    <property type="entry name" value="Spore Coat Polysaccharide Biosynthesis Protein SpsA, Chain A"/>
    <property type="match status" value="1"/>
</dbReference>
<comment type="caution">
    <text evidence="9">The sequence shown here is derived from an EMBL/GenBank/DDBJ whole genome shotgun (WGS) entry which is preliminary data.</text>
</comment>
<evidence type="ECO:0000256" key="6">
    <source>
        <dbReference type="ARBA" id="ARBA00023136"/>
    </source>
</evidence>
<accession>A0A151CDC3</accession>
<dbReference type="CDD" id="cd04187">
    <property type="entry name" value="DPM1_like_bac"/>
    <property type="match status" value="1"/>
</dbReference>